<comment type="subcellular location">
    <subcellularLocation>
        <location evidence="1">Cell inner membrane</location>
    </subcellularLocation>
</comment>
<evidence type="ECO:0000256" key="2">
    <source>
        <dbReference type="ARBA" id="ARBA00022448"/>
    </source>
</evidence>
<evidence type="ECO:0000259" key="10">
    <source>
        <dbReference type="Pfam" id="PF11356"/>
    </source>
</evidence>
<dbReference type="GO" id="GO:0015031">
    <property type="term" value="P:protein transport"/>
    <property type="evidence" value="ECO:0007669"/>
    <property type="project" value="UniProtKB-KW"/>
</dbReference>
<feature type="transmembrane region" description="Helical" evidence="9">
    <location>
        <begin position="20"/>
        <end position="42"/>
    </location>
</feature>
<evidence type="ECO:0000313" key="12">
    <source>
        <dbReference type="Proteomes" id="UP000255529"/>
    </source>
</evidence>
<proteinExistence type="predicted"/>
<keyword evidence="6" id="KW-0653">Protein transport</keyword>
<keyword evidence="5 9" id="KW-0812">Transmembrane</keyword>
<evidence type="ECO:0000256" key="5">
    <source>
        <dbReference type="ARBA" id="ARBA00022692"/>
    </source>
</evidence>
<keyword evidence="4" id="KW-0997">Cell inner membrane</keyword>
<keyword evidence="8 9" id="KW-0472">Membrane</keyword>
<evidence type="ECO:0000256" key="4">
    <source>
        <dbReference type="ARBA" id="ARBA00022519"/>
    </source>
</evidence>
<keyword evidence="7 9" id="KW-1133">Transmembrane helix</keyword>
<reference evidence="11 12" key="1">
    <citation type="submission" date="2018-06" db="EMBL/GenBank/DDBJ databases">
        <authorList>
            <consortium name="Pathogen Informatics"/>
            <person name="Doyle S."/>
        </authorList>
    </citation>
    <scope>NUCLEOTIDE SEQUENCE [LARGE SCALE GENOMIC DNA]</scope>
    <source>
        <strain evidence="11 12">NCTC11544</strain>
    </source>
</reference>
<evidence type="ECO:0000256" key="8">
    <source>
        <dbReference type="ARBA" id="ARBA00023136"/>
    </source>
</evidence>
<organism evidence="11 12">
    <name type="scientific">Serratia quinivorans</name>
    <dbReference type="NCBI Taxonomy" id="137545"/>
    <lineage>
        <taxon>Bacteria</taxon>
        <taxon>Pseudomonadati</taxon>
        <taxon>Pseudomonadota</taxon>
        <taxon>Gammaproteobacteria</taxon>
        <taxon>Enterobacterales</taxon>
        <taxon>Yersiniaceae</taxon>
        <taxon>Serratia</taxon>
    </lineage>
</organism>
<keyword evidence="2" id="KW-0813">Transport</keyword>
<evidence type="ECO:0000313" key="11">
    <source>
        <dbReference type="EMBL" id="SUI68659.1"/>
    </source>
</evidence>
<gene>
    <name evidence="11" type="ORF">NCTC11544_03000</name>
</gene>
<evidence type="ECO:0000256" key="9">
    <source>
        <dbReference type="SAM" id="Phobius"/>
    </source>
</evidence>
<feature type="domain" description="Type II secretion system protein GspC N-terminal" evidence="10">
    <location>
        <begin position="104"/>
        <end position="175"/>
    </location>
</feature>
<dbReference type="Pfam" id="PF11356">
    <property type="entry name" value="T2SSC"/>
    <property type="match status" value="1"/>
</dbReference>
<protein>
    <submittedName>
        <fullName evidence="11">Type II secretion system protein C</fullName>
    </submittedName>
</protein>
<name>A0A379ZV49_9GAMM</name>
<dbReference type="Proteomes" id="UP000255529">
    <property type="component" value="Unassembled WGS sequence"/>
</dbReference>
<dbReference type="InterPro" id="IPR024961">
    <property type="entry name" value="T2SS_GspC_N"/>
</dbReference>
<dbReference type="EMBL" id="UGYN01000002">
    <property type="protein sequence ID" value="SUI68659.1"/>
    <property type="molecule type" value="Genomic_DNA"/>
</dbReference>
<sequence length="177" mass="19795">MRFGIVYGDLPIIGRIDKEAWPTVLGYLFLLFGVLSVFWVGYEIPSAKEIPEANIKELSQIIVSKPMELEANPLLTLLYSNAHSNMPIEQTRFRITEKKLSNALLMAAPVAKLAVKVVGLLCDKDDHAGMVIIERSGRQQSYVSGEKINDTYPIVKILADRIIINENGFYAALMLEN</sequence>
<dbReference type="Gene3D" id="2.30.30.830">
    <property type="match status" value="1"/>
</dbReference>
<dbReference type="RefSeq" id="WP_115183698.1">
    <property type="nucleotide sequence ID" value="NZ_CAMKUF010000003.1"/>
</dbReference>
<evidence type="ECO:0000256" key="7">
    <source>
        <dbReference type="ARBA" id="ARBA00022989"/>
    </source>
</evidence>
<dbReference type="AlphaFoldDB" id="A0A379ZV49"/>
<keyword evidence="3" id="KW-1003">Cell membrane</keyword>
<dbReference type="GO" id="GO:0005886">
    <property type="term" value="C:plasma membrane"/>
    <property type="evidence" value="ECO:0007669"/>
    <property type="project" value="UniProtKB-SubCell"/>
</dbReference>
<evidence type="ECO:0000256" key="6">
    <source>
        <dbReference type="ARBA" id="ARBA00022927"/>
    </source>
</evidence>
<evidence type="ECO:0000256" key="1">
    <source>
        <dbReference type="ARBA" id="ARBA00004533"/>
    </source>
</evidence>
<accession>A0A379ZV49</accession>
<evidence type="ECO:0000256" key="3">
    <source>
        <dbReference type="ARBA" id="ARBA00022475"/>
    </source>
</evidence>